<evidence type="ECO:0000313" key="1">
    <source>
        <dbReference type="EMBL" id="RVW90859.1"/>
    </source>
</evidence>
<protein>
    <submittedName>
        <fullName evidence="1">Uncharacterized protein</fullName>
    </submittedName>
</protein>
<gene>
    <name evidence="1" type="ORF">CK203_028573</name>
</gene>
<organism evidence="1 2">
    <name type="scientific">Vitis vinifera</name>
    <name type="common">Grape</name>
    <dbReference type="NCBI Taxonomy" id="29760"/>
    <lineage>
        <taxon>Eukaryota</taxon>
        <taxon>Viridiplantae</taxon>
        <taxon>Streptophyta</taxon>
        <taxon>Embryophyta</taxon>
        <taxon>Tracheophyta</taxon>
        <taxon>Spermatophyta</taxon>
        <taxon>Magnoliopsida</taxon>
        <taxon>eudicotyledons</taxon>
        <taxon>Gunneridae</taxon>
        <taxon>Pentapetalae</taxon>
        <taxon>rosids</taxon>
        <taxon>Vitales</taxon>
        <taxon>Vitaceae</taxon>
        <taxon>Viteae</taxon>
        <taxon>Vitis</taxon>
    </lineage>
</organism>
<dbReference type="Proteomes" id="UP000288805">
    <property type="component" value="Unassembled WGS sequence"/>
</dbReference>
<dbReference type="EMBL" id="QGNW01000151">
    <property type="protein sequence ID" value="RVW90859.1"/>
    <property type="molecule type" value="Genomic_DNA"/>
</dbReference>
<evidence type="ECO:0000313" key="2">
    <source>
        <dbReference type="Proteomes" id="UP000288805"/>
    </source>
</evidence>
<proteinExistence type="predicted"/>
<reference evidence="1 2" key="1">
    <citation type="journal article" date="2018" name="PLoS Genet.">
        <title>Population sequencing reveals clonal diversity and ancestral inbreeding in the grapevine cultivar Chardonnay.</title>
        <authorList>
            <person name="Roach M.J."/>
            <person name="Johnson D.L."/>
            <person name="Bohlmann J."/>
            <person name="van Vuuren H.J."/>
            <person name="Jones S.J."/>
            <person name="Pretorius I.S."/>
            <person name="Schmidt S.A."/>
            <person name="Borneman A.R."/>
        </authorList>
    </citation>
    <scope>NUCLEOTIDE SEQUENCE [LARGE SCALE GENOMIC DNA]</scope>
    <source>
        <strain evidence="2">cv. Chardonnay</strain>
        <tissue evidence="1">Leaf</tissue>
    </source>
</reference>
<name>A0A438I2C7_VITVI</name>
<sequence length="72" mass="8306">MHWQTNFKRVVKENNGESTPLLLLDIPLLEDDELSNVDVIRNLSSKVKEIPTPLVKIGYLPSYKRKHDKFGS</sequence>
<accession>A0A438I2C7</accession>
<dbReference type="AlphaFoldDB" id="A0A438I2C7"/>
<comment type="caution">
    <text evidence="1">The sequence shown here is derived from an EMBL/GenBank/DDBJ whole genome shotgun (WGS) entry which is preliminary data.</text>
</comment>